<organism evidence="1">
    <name type="scientific">uncultured bacterium A1Q1_fos_300</name>
    <dbReference type="NCBI Taxonomy" id="1256571"/>
    <lineage>
        <taxon>Bacteria</taxon>
        <taxon>environmental samples</taxon>
    </lineage>
</organism>
<reference evidence="1" key="1">
    <citation type="submission" date="2012-09" db="EMBL/GenBank/DDBJ databases">
        <title>Metagenomic Characterization of a Microbial Community in Wastewater Detects High Levels of Antibiotic Resistance.</title>
        <authorList>
            <person name="Abrams M."/>
            <person name="Caldwell A."/>
            <person name="Vandaei E."/>
            <person name="Lee W."/>
            <person name="Perrott J."/>
            <person name="Khan S.Y."/>
            <person name="Ta J."/>
            <person name="Romero D."/>
            <person name="Nguyen V."/>
            <person name="Pourmand N."/>
            <person name="Ouverney C.C."/>
        </authorList>
    </citation>
    <scope>NUCLEOTIDE SEQUENCE</scope>
</reference>
<protein>
    <submittedName>
        <fullName evidence="1">Uncharacterized protein</fullName>
    </submittedName>
</protein>
<evidence type="ECO:0000313" key="1">
    <source>
        <dbReference type="EMBL" id="AGC71690.1"/>
    </source>
</evidence>
<name>L7VZT0_9BACT</name>
<dbReference type="EMBL" id="JX649880">
    <property type="protein sequence ID" value="AGC71690.1"/>
    <property type="molecule type" value="Genomic_DNA"/>
</dbReference>
<sequence length="115" mass="12959">MANDIEQDLFFVRRNTNRSEVHYQISAAGTEPITVFEQMAFGIARQRVEGSGVFFHLTAIAEREIRVEHSRNPECLYAAHISINKCQATMRLTLALSDSCSPYDFRAAAFLALGF</sequence>
<accession>L7VZT0</accession>
<dbReference type="AlphaFoldDB" id="L7VZT0"/>
<proteinExistence type="predicted"/>